<dbReference type="Proteomes" id="UP000637061">
    <property type="component" value="Unassembled WGS sequence"/>
</dbReference>
<proteinExistence type="predicted"/>
<comment type="caution">
    <text evidence="1">The sequence shown here is derived from an EMBL/GenBank/DDBJ whole genome shotgun (WGS) entry which is preliminary data.</text>
</comment>
<protein>
    <submittedName>
        <fullName evidence="1">Uncharacterized protein</fullName>
    </submittedName>
</protein>
<sequence>MDAVAAERNWELQRHMFIFGDIKSELLESFRASSQAFVYIEEGDETSYIPLDVANLSIFDDKMSGSFKVGDNFQCAIKANSKEKWFQIKAGRNFINLREPEKYFKREDGGIDFYIFVNFRGLAIVMTSPEPMSIDAARPKLKRVSKSIIGYDKYGMAAVKRGVK</sequence>
<organism evidence="1 2">
    <name type="scientific">Pseudomonas putida</name>
    <name type="common">Arthrobacter siderocapsulatus</name>
    <dbReference type="NCBI Taxonomy" id="303"/>
    <lineage>
        <taxon>Bacteria</taxon>
        <taxon>Pseudomonadati</taxon>
        <taxon>Pseudomonadota</taxon>
        <taxon>Gammaproteobacteria</taxon>
        <taxon>Pseudomonadales</taxon>
        <taxon>Pseudomonadaceae</taxon>
        <taxon>Pseudomonas</taxon>
    </lineage>
</organism>
<accession>A0A8I1EAE6</accession>
<dbReference type="EMBL" id="JAEHTE010000002">
    <property type="protein sequence ID" value="MBI6882809.1"/>
    <property type="molecule type" value="Genomic_DNA"/>
</dbReference>
<dbReference type="RefSeq" id="WP_198746434.1">
    <property type="nucleotide sequence ID" value="NZ_JAEHTE010000002.1"/>
</dbReference>
<gene>
    <name evidence="1" type="ORF">JEU22_02695</name>
</gene>
<evidence type="ECO:0000313" key="2">
    <source>
        <dbReference type="Proteomes" id="UP000637061"/>
    </source>
</evidence>
<name>A0A8I1EAE6_PSEPU</name>
<reference evidence="1" key="1">
    <citation type="submission" date="2020-12" db="EMBL/GenBank/DDBJ databases">
        <title>Enhanced detection system for hospital associated transmission using whole genome sequencing surveillance.</title>
        <authorList>
            <person name="Harrison L.H."/>
            <person name="Van Tyne D."/>
            <person name="Marsh J.W."/>
            <person name="Griffith M.P."/>
            <person name="Snyder D.J."/>
            <person name="Cooper V.S."/>
            <person name="Mustapha M."/>
        </authorList>
    </citation>
    <scope>NUCLEOTIDE SEQUENCE</scope>
    <source>
        <strain evidence="1">PSB00042</strain>
    </source>
</reference>
<dbReference type="AlphaFoldDB" id="A0A8I1EAE6"/>
<evidence type="ECO:0000313" key="1">
    <source>
        <dbReference type="EMBL" id="MBI6882809.1"/>
    </source>
</evidence>